<proteinExistence type="predicted"/>
<sequence>MRRIAKGTRNEANHSPKWGKKWHNVCLVALFLRDNLGVEQDKEQHKFMRRGRLLCG</sequence>
<gene>
    <name evidence="1" type="ORF">HMPREF9145_1781</name>
</gene>
<comment type="caution">
    <text evidence="1">The sequence shown here is derived from an EMBL/GenBank/DDBJ whole genome shotgun (WGS) entry which is preliminary data.</text>
</comment>
<organism evidence="1 2">
    <name type="scientific">Segatella salivae F0493</name>
    <dbReference type="NCBI Taxonomy" id="1395125"/>
    <lineage>
        <taxon>Bacteria</taxon>
        <taxon>Pseudomonadati</taxon>
        <taxon>Bacteroidota</taxon>
        <taxon>Bacteroidia</taxon>
        <taxon>Bacteroidales</taxon>
        <taxon>Prevotellaceae</taxon>
        <taxon>Segatella</taxon>
    </lineage>
</organism>
<dbReference type="EMBL" id="AWGW01000029">
    <property type="protein sequence ID" value="ERJ98651.1"/>
    <property type="molecule type" value="Genomic_DNA"/>
</dbReference>
<evidence type="ECO:0000313" key="2">
    <source>
        <dbReference type="Proteomes" id="UP000017023"/>
    </source>
</evidence>
<reference evidence="1 2" key="1">
    <citation type="submission" date="2013-08" db="EMBL/GenBank/DDBJ databases">
        <authorList>
            <person name="Durkin A.S."/>
            <person name="Haft D.R."/>
            <person name="McCorrison J."/>
            <person name="Torralba M."/>
            <person name="Gillis M."/>
            <person name="Haft D.H."/>
            <person name="Methe B."/>
            <person name="Sutton G."/>
            <person name="Nelson K.E."/>
        </authorList>
    </citation>
    <scope>NUCLEOTIDE SEQUENCE [LARGE SCALE GENOMIC DNA]</scope>
    <source>
        <strain evidence="1 2">F0493</strain>
    </source>
</reference>
<name>U2KJJ9_9BACT</name>
<accession>U2KJJ9</accession>
<dbReference type="Proteomes" id="UP000017023">
    <property type="component" value="Unassembled WGS sequence"/>
</dbReference>
<dbReference type="AlphaFoldDB" id="U2KJJ9"/>
<protein>
    <submittedName>
        <fullName evidence="1">Uncharacterized protein</fullName>
    </submittedName>
</protein>
<evidence type="ECO:0000313" key="1">
    <source>
        <dbReference type="EMBL" id="ERJ98651.1"/>
    </source>
</evidence>